<dbReference type="EMBL" id="PGOL01001843">
    <property type="protein sequence ID" value="PKI53653.1"/>
    <property type="molecule type" value="Genomic_DNA"/>
</dbReference>
<dbReference type="Proteomes" id="UP000233551">
    <property type="component" value="Unassembled WGS sequence"/>
</dbReference>
<proteinExistence type="predicted"/>
<keyword evidence="3" id="KW-1185">Reference proteome</keyword>
<organism evidence="2 3">
    <name type="scientific">Punica granatum</name>
    <name type="common">Pomegranate</name>
    <dbReference type="NCBI Taxonomy" id="22663"/>
    <lineage>
        <taxon>Eukaryota</taxon>
        <taxon>Viridiplantae</taxon>
        <taxon>Streptophyta</taxon>
        <taxon>Embryophyta</taxon>
        <taxon>Tracheophyta</taxon>
        <taxon>Spermatophyta</taxon>
        <taxon>Magnoliopsida</taxon>
        <taxon>eudicotyledons</taxon>
        <taxon>Gunneridae</taxon>
        <taxon>Pentapetalae</taxon>
        <taxon>rosids</taxon>
        <taxon>malvids</taxon>
        <taxon>Myrtales</taxon>
        <taxon>Lythraceae</taxon>
        <taxon>Punica</taxon>
    </lineage>
</organism>
<evidence type="ECO:0000256" key="1">
    <source>
        <dbReference type="SAM" id="MobiDB-lite"/>
    </source>
</evidence>
<gene>
    <name evidence="2" type="ORF">CRG98_025894</name>
</gene>
<evidence type="ECO:0000313" key="2">
    <source>
        <dbReference type="EMBL" id="PKI53653.1"/>
    </source>
</evidence>
<protein>
    <submittedName>
        <fullName evidence="2">Uncharacterized protein</fullName>
    </submittedName>
</protein>
<evidence type="ECO:0000313" key="3">
    <source>
        <dbReference type="Proteomes" id="UP000233551"/>
    </source>
</evidence>
<reference evidence="2 3" key="1">
    <citation type="submission" date="2017-11" db="EMBL/GenBank/DDBJ databases">
        <title>De-novo sequencing of pomegranate (Punica granatum L.) genome.</title>
        <authorList>
            <person name="Akparov Z."/>
            <person name="Amiraslanov A."/>
            <person name="Hajiyeva S."/>
            <person name="Abbasov M."/>
            <person name="Kaur K."/>
            <person name="Hamwieh A."/>
            <person name="Solovyev V."/>
            <person name="Salamov A."/>
            <person name="Braich B."/>
            <person name="Kosarev P."/>
            <person name="Mahmoud A."/>
            <person name="Hajiyev E."/>
            <person name="Babayeva S."/>
            <person name="Izzatullayeva V."/>
            <person name="Mammadov A."/>
            <person name="Mammadov A."/>
            <person name="Sharifova S."/>
            <person name="Ojaghi J."/>
            <person name="Eynullazada K."/>
            <person name="Bayramov B."/>
            <person name="Abdulazimova A."/>
            <person name="Shahmuradov I."/>
        </authorList>
    </citation>
    <scope>NUCLEOTIDE SEQUENCE [LARGE SCALE GENOMIC DNA]</scope>
    <source>
        <strain evidence="3">cv. AG2017</strain>
        <tissue evidence="2">Leaf</tissue>
    </source>
</reference>
<accession>A0A2I0JC95</accession>
<name>A0A2I0JC95_PUNGR</name>
<feature type="region of interest" description="Disordered" evidence="1">
    <location>
        <begin position="1"/>
        <end position="20"/>
    </location>
</feature>
<feature type="compositionally biased region" description="Basic and acidic residues" evidence="1">
    <location>
        <begin position="1"/>
        <end position="14"/>
    </location>
</feature>
<comment type="caution">
    <text evidence="2">The sequence shown here is derived from an EMBL/GenBank/DDBJ whole genome shotgun (WGS) entry which is preliminary data.</text>
</comment>
<dbReference type="AlphaFoldDB" id="A0A2I0JC95"/>
<sequence>MIMDEMRGSEEDAPNRPIGLVRSEYSESLEKQKKVPNENSASQPAELLLDMVIPQTLLTTEKVNKMVEERFAEMEMKMIGFPVFNSNVALLLSVEI</sequence>